<proteinExistence type="predicted"/>
<gene>
    <name evidence="10" type="ORF">AAFC00_002499</name>
</gene>
<dbReference type="Gene3D" id="1.10.10.10">
    <property type="entry name" value="Winged helix-like DNA-binding domain superfamily/Winged helix DNA-binding domain"/>
    <property type="match status" value="1"/>
</dbReference>
<feature type="compositionally biased region" description="Low complexity" evidence="7">
    <location>
        <begin position="697"/>
        <end position="711"/>
    </location>
</feature>
<keyword evidence="2" id="KW-0805">Transcription regulation</keyword>
<feature type="region of interest" description="Disordered" evidence="7">
    <location>
        <begin position="269"/>
        <end position="339"/>
    </location>
</feature>
<keyword evidence="11" id="KW-1185">Reference proteome</keyword>
<dbReference type="GeneID" id="95976201"/>
<feature type="compositionally biased region" description="Polar residues" evidence="7">
    <location>
        <begin position="530"/>
        <end position="545"/>
    </location>
</feature>
<evidence type="ECO:0000256" key="5">
    <source>
        <dbReference type="ARBA" id="ARBA00023242"/>
    </source>
</evidence>
<evidence type="ECO:0000256" key="2">
    <source>
        <dbReference type="ARBA" id="ARBA00023015"/>
    </source>
</evidence>
<dbReference type="RefSeq" id="XP_069198330.1">
    <property type="nucleotide sequence ID" value="XM_069341824.1"/>
</dbReference>
<dbReference type="PRINTS" id="PR00053">
    <property type="entry name" value="FORKHEAD"/>
</dbReference>
<dbReference type="Pfam" id="PF00498">
    <property type="entry name" value="FHA"/>
    <property type="match status" value="1"/>
</dbReference>
<sequence length="876" mass="94455">MPPSSRRATRPRKAAEAAEVSDAETPDLIATPSRTSRKRARGNNEAASNGRAATRRKTRDTRAVEREDTEGTEPQDNSDAETEPSVPAEVEVISKLKVADKLVHATEDYSNALLEGKEHVPGYGKIAGRNWTFIIQGVEVNIGRPEQHERPSDTQQELGSSQPGDAAAPAVASSMAKSKIDIDLGPDRQISRLHAIITYDGDQEQWYIIVNGRNGIRLDTVPIKRGAKAQLRSGSVIDICGTQMAFITTSTNENDGPSFAESIIRQTYNSEEDEPNDGDARSNGNGHARSGQNGQGSSVRRPQHPSSAFRDGTTMRFHPQSQPNMQQPAPPFQMPGTPVRNQALQIPTSRTKPSPASAGGYSRGVMIESTESIDYAHDQAKDLKPPHSYAQLIGMAILSTPEQQMTLNNIYKWIMSNYAFYRFNTGGWQNSIRHNLSLNKAFEKIARRTDEPGKGMKWMIAPKERDTFLSQGMKGCRRPNTATGVPSSDAPRGASDPSSPAQIAGQSLAHARLNGAVNGIPAKSEHSASPPMSSYNQQQYPTYPTAQEAYTPDRGSRRPGIKYDDNDPDLVYPPSAKSTLNHLTAAANAAGSPPSLYVNEDGRVGPLDTPFPVRSSQKLAPPSTLQRPSAFMEFSSPAPFWKFGSTPLRPLGADMSPLKTPFSNFRPLGPEIKYEEDHKDIVDRRSATSDRDIDDMPVVQSSSPPRPGSGQDPIDASPTRSIPRPATSHSRSAMYELEHTQSPIARGRSTPFDGRPAEAEPAQSELPTANAPPHPSSQAPATAMRPPSSASSFGNNSNYTTTAPTQQSTNSSNSNVMNSGINGLANAAATVGSMRYSAEASNADDDDGIDLAKGFQPIGAFHKMGAARFGLGMAGR</sequence>
<feature type="compositionally biased region" description="Polar residues" evidence="7">
    <location>
        <begin position="788"/>
        <end position="797"/>
    </location>
</feature>
<evidence type="ECO:0000256" key="4">
    <source>
        <dbReference type="ARBA" id="ARBA00023163"/>
    </source>
</evidence>
<feature type="region of interest" description="Disordered" evidence="7">
    <location>
        <begin position="146"/>
        <end position="172"/>
    </location>
</feature>
<feature type="compositionally biased region" description="Polar residues" evidence="7">
    <location>
        <begin position="153"/>
        <end position="163"/>
    </location>
</feature>
<dbReference type="SMART" id="SM00339">
    <property type="entry name" value="FH"/>
    <property type="match status" value="1"/>
</dbReference>
<dbReference type="InterPro" id="IPR008984">
    <property type="entry name" value="SMAD_FHA_dom_sf"/>
</dbReference>
<evidence type="ECO:0000313" key="11">
    <source>
        <dbReference type="Proteomes" id="UP001562354"/>
    </source>
</evidence>
<feature type="region of interest" description="Disordered" evidence="7">
    <location>
        <begin position="471"/>
        <end position="503"/>
    </location>
</feature>
<reference evidence="10 11" key="1">
    <citation type="submission" date="2024-07" db="EMBL/GenBank/DDBJ databases">
        <title>Draft sequence of the Neodothiora populina.</title>
        <authorList>
            <person name="Drown D.D."/>
            <person name="Schuette U.S."/>
            <person name="Buechlein A.B."/>
            <person name="Rusch D.R."/>
            <person name="Winton L.W."/>
            <person name="Adams G.A."/>
        </authorList>
    </citation>
    <scope>NUCLEOTIDE SEQUENCE [LARGE SCALE GENOMIC DNA]</scope>
    <source>
        <strain evidence="10 11">CPC 39397</strain>
    </source>
</reference>
<feature type="region of interest" description="Disordered" evidence="7">
    <location>
        <begin position="592"/>
        <end position="623"/>
    </location>
</feature>
<evidence type="ECO:0000256" key="7">
    <source>
        <dbReference type="SAM" id="MobiDB-lite"/>
    </source>
</evidence>
<feature type="compositionally biased region" description="Polar residues" evidence="7">
    <location>
        <begin position="614"/>
        <end position="623"/>
    </location>
</feature>
<dbReference type="SUPFAM" id="SSF49879">
    <property type="entry name" value="SMAD/FHA domain"/>
    <property type="match status" value="1"/>
</dbReference>
<evidence type="ECO:0000259" key="9">
    <source>
        <dbReference type="PROSITE" id="PS50039"/>
    </source>
</evidence>
<comment type="caution">
    <text evidence="10">The sequence shown here is derived from an EMBL/GenBank/DDBJ whole genome shotgun (WGS) entry which is preliminary data.</text>
</comment>
<evidence type="ECO:0000256" key="6">
    <source>
        <dbReference type="PROSITE-ProRule" id="PRU00089"/>
    </source>
</evidence>
<dbReference type="InterPro" id="IPR036388">
    <property type="entry name" value="WH-like_DNA-bd_sf"/>
</dbReference>
<comment type="subcellular location">
    <subcellularLocation>
        <location evidence="1 6">Nucleus</location>
    </subcellularLocation>
</comment>
<dbReference type="Gene3D" id="2.60.200.20">
    <property type="match status" value="1"/>
</dbReference>
<dbReference type="PROSITE" id="PS00657">
    <property type="entry name" value="FORK_HEAD_1"/>
    <property type="match status" value="1"/>
</dbReference>
<dbReference type="InterPro" id="IPR000253">
    <property type="entry name" value="FHA_dom"/>
</dbReference>
<feature type="region of interest" description="Disordered" evidence="7">
    <location>
        <begin position="661"/>
        <end position="817"/>
    </location>
</feature>
<dbReference type="InterPro" id="IPR001766">
    <property type="entry name" value="Fork_head_dom"/>
</dbReference>
<feature type="compositionally biased region" description="Polar residues" evidence="7">
    <location>
        <begin position="282"/>
        <end position="306"/>
    </location>
</feature>
<dbReference type="InterPro" id="IPR018122">
    <property type="entry name" value="TF_fork_head_CS_1"/>
</dbReference>
<feature type="compositionally biased region" description="Basic and acidic residues" evidence="7">
    <location>
        <begin position="672"/>
        <end position="691"/>
    </location>
</feature>
<feature type="domain" description="Fork-head" evidence="9">
    <location>
        <begin position="384"/>
        <end position="479"/>
    </location>
</feature>
<evidence type="ECO:0000256" key="3">
    <source>
        <dbReference type="ARBA" id="ARBA00023125"/>
    </source>
</evidence>
<dbReference type="InterPro" id="IPR030456">
    <property type="entry name" value="TF_fork_head_CS_2"/>
</dbReference>
<dbReference type="PROSITE" id="PS50039">
    <property type="entry name" value="FORK_HEAD_3"/>
    <property type="match status" value="1"/>
</dbReference>
<evidence type="ECO:0000256" key="1">
    <source>
        <dbReference type="ARBA" id="ARBA00004123"/>
    </source>
</evidence>
<protein>
    <submittedName>
        <fullName evidence="10">Uncharacterized protein</fullName>
    </submittedName>
</protein>
<dbReference type="InterPro" id="IPR036390">
    <property type="entry name" value="WH_DNA-bd_sf"/>
</dbReference>
<feature type="compositionally biased region" description="Low complexity" evidence="7">
    <location>
        <begin position="798"/>
        <end position="817"/>
    </location>
</feature>
<feature type="compositionally biased region" description="Acidic residues" evidence="7">
    <location>
        <begin position="67"/>
        <end position="82"/>
    </location>
</feature>
<dbReference type="PANTHER" id="PTHR45881:SF5">
    <property type="entry name" value="FORK-HEAD DOMAIN-CONTAINING PROTEIN"/>
    <property type="match status" value="1"/>
</dbReference>
<dbReference type="PROSITE" id="PS50006">
    <property type="entry name" value="FHA_DOMAIN"/>
    <property type="match status" value="1"/>
</dbReference>
<dbReference type="CDD" id="cd22701">
    <property type="entry name" value="FHA_FKH1-like"/>
    <property type="match status" value="1"/>
</dbReference>
<accession>A0ABR3P798</accession>
<keyword evidence="4" id="KW-0804">Transcription</keyword>
<dbReference type="PANTHER" id="PTHR45881">
    <property type="entry name" value="CHECKPOINT SUPPRESSOR 1-LIKE, ISOFORM A-RELATED"/>
    <property type="match status" value="1"/>
</dbReference>
<keyword evidence="3 6" id="KW-0238">DNA-binding</keyword>
<dbReference type="EMBL" id="JBFMKM010000012">
    <property type="protein sequence ID" value="KAL1302054.1"/>
    <property type="molecule type" value="Genomic_DNA"/>
</dbReference>
<evidence type="ECO:0000259" key="8">
    <source>
        <dbReference type="PROSITE" id="PS50006"/>
    </source>
</evidence>
<feature type="region of interest" description="Disordered" evidence="7">
    <location>
        <begin position="520"/>
        <end position="576"/>
    </location>
</feature>
<dbReference type="PROSITE" id="PS00658">
    <property type="entry name" value="FORK_HEAD_2"/>
    <property type="match status" value="1"/>
</dbReference>
<dbReference type="SUPFAM" id="SSF46785">
    <property type="entry name" value="Winged helix' DNA-binding domain"/>
    <property type="match status" value="1"/>
</dbReference>
<name>A0ABR3P798_9PEZI</name>
<keyword evidence="5 6" id="KW-0539">Nucleus</keyword>
<feature type="domain" description="FHA" evidence="8">
    <location>
        <begin position="140"/>
        <end position="223"/>
    </location>
</feature>
<dbReference type="CDD" id="cd00059">
    <property type="entry name" value="FH_FOX"/>
    <property type="match status" value="1"/>
</dbReference>
<feature type="DNA-binding region" description="Fork-head" evidence="6">
    <location>
        <begin position="384"/>
        <end position="479"/>
    </location>
</feature>
<organism evidence="10 11">
    <name type="scientific">Neodothiora populina</name>
    <dbReference type="NCBI Taxonomy" id="2781224"/>
    <lineage>
        <taxon>Eukaryota</taxon>
        <taxon>Fungi</taxon>
        <taxon>Dikarya</taxon>
        <taxon>Ascomycota</taxon>
        <taxon>Pezizomycotina</taxon>
        <taxon>Dothideomycetes</taxon>
        <taxon>Dothideomycetidae</taxon>
        <taxon>Dothideales</taxon>
        <taxon>Dothioraceae</taxon>
        <taxon>Neodothiora</taxon>
    </lineage>
</organism>
<dbReference type="Pfam" id="PF00250">
    <property type="entry name" value="Forkhead"/>
    <property type="match status" value="1"/>
</dbReference>
<evidence type="ECO:0000313" key="10">
    <source>
        <dbReference type="EMBL" id="KAL1302054.1"/>
    </source>
</evidence>
<feature type="region of interest" description="Disordered" evidence="7">
    <location>
        <begin position="1"/>
        <end position="88"/>
    </location>
</feature>
<dbReference type="Proteomes" id="UP001562354">
    <property type="component" value="Unassembled WGS sequence"/>
</dbReference>
<dbReference type="SMART" id="SM00240">
    <property type="entry name" value="FHA"/>
    <property type="match status" value="1"/>
</dbReference>